<dbReference type="AlphaFoldDB" id="A0A6M0Q6V4"/>
<reference evidence="1 2" key="1">
    <citation type="submission" date="2020-02" db="EMBL/GenBank/DDBJ databases">
        <title>Bacillus aquiflavi sp. nov., isolated from yellow water of strong flavor Chinese baijiu in Yibin region of China.</title>
        <authorList>
            <person name="Xie J."/>
        </authorList>
    </citation>
    <scope>NUCLEOTIDE SEQUENCE [LARGE SCALE GENOMIC DNA]</scope>
    <source>
        <strain evidence="1 2">SA4</strain>
    </source>
</reference>
<sequence>MNTEDLRNRFLLVNKKEPLDLIELLQFAKLSYVKGDLTIAVYRDIVKELEQNLNPDEDTQKLTSPTT</sequence>
<protein>
    <recommendedName>
        <fullName evidence="3">YppF family protein</fullName>
    </recommendedName>
</protein>
<keyword evidence="2" id="KW-1185">Reference proteome</keyword>
<dbReference type="InterPro" id="IPR025553">
    <property type="entry name" value="YppF"/>
</dbReference>
<gene>
    <name evidence="1" type="ORF">G4D63_05435</name>
</gene>
<dbReference type="Pfam" id="PF14178">
    <property type="entry name" value="YppF"/>
    <property type="match status" value="1"/>
</dbReference>
<dbReference type="RefSeq" id="WP_163178563.1">
    <property type="nucleotide sequence ID" value="NZ_JAAIWM010000002.1"/>
</dbReference>
<evidence type="ECO:0000313" key="2">
    <source>
        <dbReference type="Proteomes" id="UP000481043"/>
    </source>
</evidence>
<proteinExistence type="predicted"/>
<dbReference type="EMBL" id="JAAIWM010000002">
    <property type="protein sequence ID" value="NEY71180.1"/>
    <property type="molecule type" value="Genomic_DNA"/>
</dbReference>
<accession>A0A6M0Q6V4</accession>
<evidence type="ECO:0008006" key="3">
    <source>
        <dbReference type="Google" id="ProtNLM"/>
    </source>
</evidence>
<name>A0A6M0Q6V4_9BACI</name>
<evidence type="ECO:0000313" key="1">
    <source>
        <dbReference type="EMBL" id="NEY71180.1"/>
    </source>
</evidence>
<dbReference type="Proteomes" id="UP000481043">
    <property type="component" value="Unassembled WGS sequence"/>
</dbReference>
<organism evidence="1 2">
    <name type="scientific">Bacillus mesophilus</name>
    <dbReference type="NCBI Taxonomy" id="1808955"/>
    <lineage>
        <taxon>Bacteria</taxon>
        <taxon>Bacillati</taxon>
        <taxon>Bacillota</taxon>
        <taxon>Bacilli</taxon>
        <taxon>Bacillales</taxon>
        <taxon>Bacillaceae</taxon>
        <taxon>Bacillus</taxon>
    </lineage>
</organism>
<comment type="caution">
    <text evidence="1">The sequence shown here is derived from an EMBL/GenBank/DDBJ whole genome shotgun (WGS) entry which is preliminary data.</text>
</comment>